<protein>
    <submittedName>
        <fullName evidence="3">Enoyl-(Acyl carrier protein) reductase</fullName>
    </submittedName>
</protein>
<dbReference type="Proteomes" id="UP000190637">
    <property type="component" value="Unassembled WGS sequence"/>
</dbReference>
<evidence type="ECO:0000256" key="1">
    <source>
        <dbReference type="ARBA" id="ARBA00006484"/>
    </source>
</evidence>
<organism evidence="3 4">
    <name type="scientific">Marinactinospora thermotolerans DSM 45154</name>
    <dbReference type="NCBI Taxonomy" id="1122192"/>
    <lineage>
        <taxon>Bacteria</taxon>
        <taxon>Bacillati</taxon>
        <taxon>Actinomycetota</taxon>
        <taxon>Actinomycetes</taxon>
        <taxon>Streptosporangiales</taxon>
        <taxon>Nocardiopsidaceae</taxon>
        <taxon>Marinactinospora</taxon>
    </lineage>
</organism>
<dbReference type="AlphaFoldDB" id="A0A1T4TAD3"/>
<dbReference type="Gene3D" id="3.40.50.720">
    <property type="entry name" value="NAD(P)-binding Rossmann-like Domain"/>
    <property type="match status" value="1"/>
</dbReference>
<keyword evidence="4" id="KW-1185">Reference proteome</keyword>
<dbReference type="GO" id="GO:0016616">
    <property type="term" value="F:oxidoreductase activity, acting on the CH-OH group of donors, NAD or NADP as acceptor"/>
    <property type="evidence" value="ECO:0007669"/>
    <property type="project" value="TreeGrafter"/>
</dbReference>
<gene>
    <name evidence="3" type="ORF">SAMN02745673_04728</name>
</gene>
<dbReference type="EMBL" id="FUWS01000017">
    <property type="protein sequence ID" value="SKA37530.1"/>
    <property type="molecule type" value="Genomic_DNA"/>
</dbReference>
<dbReference type="SUPFAM" id="SSF51735">
    <property type="entry name" value="NAD(P)-binding Rossmann-fold domains"/>
    <property type="match status" value="1"/>
</dbReference>
<evidence type="ECO:0000256" key="2">
    <source>
        <dbReference type="SAM" id="MobiDB-lite"/>
    </source>
</evidence>
<evidence type="ECO:0000313" key="3">
    <source>
        <dbReference type="EMBL" id="SKA37530.1"/>
    </source>
</evidence>
<dbReference type="Pfam" id="PF13561">
    <property type="entry name" value="adh_short_C2"/>
    <property type="match status" value="1"/>
</dbReference>
<comment type="similarity">
    <text evidence="1">Belongs to the short-chain dehydrogenases/reductases (SDR) family.</text>
</comment>
<evidence type="ECO:0000313" key="4">
    <source>
        <dbReference type="Proteomes" id="UP000190637"/>
    </source>
</evidence>
<accession>A0A1T4TAD3</accession>
<dbReference type="PANTHER" id="PTHR42760">
    <property type="entry name" value="SHORT-CHAIN DEHYDROGENASES/REDUCTASES FAMILY MEMBER"/>
    <property type="match status" value="1"/>
</dbReference>
<sequence length="306" mass="31683">MGENVMKGSKASRWPADRAFPARTTVPHDPIPHYTGRGRLTGRRALVVGGLVDGTGPGREVAAALAKEGAAVAVADDPGGPSKPAAPQGWRRATPAANGVPADPLHTTARMLADLGACALPVRCDPTREADCRGAVAHTTLEFGGIDLLVVCGPGPRDHDGLMDITTDRLDRTLRATFYSALWLIQAARVFLPAGASIVLTGAPSGDHGSPEHIDHAAGAAGVMSLPRSLAGILADRGVRINCLVPAEEDDPHDVAAAYVDLAREGVDLGTGAVLSVAGITRRRPEVPRRAPHGWPDADRREAGAG</sequence>
<feature type="compositionally biased region" description="Basic and acidic residues" evidence="2">
    <location>
        <begin position="296"/>
        <end position="306"/>
    </location>
</feature>
<proteinExistence type="inferred from homology"/>
<feature type="region of interest" description="Disordered" evidence="2">
    <location>
        <begin position="285"/>
        <end position="306"/>
    </location>
</feature>
<feature type="region of interest" description="Disordered" evidence="2">
    <location>
        <begin position="75"/>
        <end position="99"/>
    </location>
</feature>
<dbReference type="PANTHER" id="PTHR42760:SF132">
    <property type="entry name" value="SHORT-CHAIN DEHYDROGENASE_REDUCTASE FAMILY PROTEIN"/>
    <property type="match status" value="1"/>
</dbReference>
<dbReference type="InterPro" id="IPR036291">
    <property type="entry name" value="NAD(P)-bd_dom_sf"/>
</dbReference>
<name>A0A1T4TAD3_9ACTN</name>
<dbReference type="InterPro" id="IPR002347">
    <property type="entry name" value="SDR_fam"/>
</dbReference>
<dbReference type="STRING" id="1122192.SAMN02745673_04728"/>
<reference evidence="3 4" key="1">
    <citation type="submission" date="2017-02" db="EMBL/GenBank/DDBJ databases">
        <authorList>
            <person name="Peterson S.W."/>
        </authorList>
    </citation>
    <scope>NUCLEOTIDE SEQUENCE [LARGE SCALE GENOMIC DNA]</scope>
    <source>
        <strain evidence="3 4">DSM 45154</strain>
    </source>
</reference>